<dbReference type="Pfam" id="PF12143">
    <property type="entry name" value="PPO1_KFDV"/>
    <property type="match status" value="1"/>
</dbReference>
<feature type="domain" description="Polyphenol oxidase C-terminal" evidence="3">
    <location>
        <begin position="49"/>
        <end position="179"/>
    </location>
</feature>
<proteinExistence type="inferred from homology"/>
<keyword evidence="5" id="KW-1185">Reference proteome</keyword>
<dbReference type="InterPro" id="IPR022740">
    <property type="entry name" value="Polyphenol_oxidase_C"/>
</dbReference>
<evidence type="ECO:0000313" key="5">
    <source>
        <dbReference type="Proteomes" id="UP001202328"/>
    </source>
</evidence>
<dbReference type="PANTHER" id="PTHR36608">
    <property type="entry name" value="POLYPHENOL OXIDASE C, CHLOROPLASTIC-LIKE"/>
    <property type="match status" value="1"/>
</dbReference>
<dbReference type="Pfam" id="PF12142">
    <property type="entry name" value="PPO1_DWL"/>
    <property type="match status" value="1"/>
</dbReference>
<feature type="non-terminal residue" evidence="4">
    <location>
        <position position="1"/>
    </location>
</feature>
<dbReference type="AlphaFoldDB" id="A0AAD4RV00"/>
<evidence type="ECO:0000256" key="1">
    <source>
        <dbReference type="ARBA" id="ARBA00009928"/>
    </source>
</evidence>
<evidence type="ECO:0000259" key="3">
    <source>
        <dbReference type="Pfam" id="PF12143"/>
    </source>
</evidence>
<comment type="similarity">
    <text evidence="1">Belongs to the tyrosinase family.</text>
</comment>
<evidence type="ECO:0000259" key="2">
    <source>
        <dbReference type="Pfam" id="PF12142"/>
    </source>
</evidence>
<comment type="caution">
    <text evidence="4">The sequence shown here is derived from an EMBL/GenBank/DDBJ whole genome shotgun (WGS) entry which is preliminary data.</text>
</comment>
<dbReference type="Proteomes" id="UP001202328">
    <property type="component" value="Unassembled WGS sequence"/>
</dbReference>
<name>A0AAD4RV00_9MAGN</name>
<gene>
    <name evidence="4" type="ORF">MKW98_025886</name>
</gene>
<dbReference type="GO" id="GO:0004097">
    <property type="term" value="F:catechol oxidase activity"/>
    <property type="evidence" value="ECO:0007669"/>
    <property type="project" value="InterPro"/>
</dbReference>
<evidence type="ECO:0008006" key="6">
    <source>
        <dbReference type="Google" id="ProtNLM"/>
    </source>
</evidence>
<sequence length="180" mass="20562">IKDCLEQENLRYKYQDVEIPWIQTKPKTPKARKVEKKVAKKKLVGTTEFPIILDKTVQVLVKRPKTKSRSKREKEDKEEILIISGIELERGALVKFDVFINDEDEVGPESSEFAGSFTNVPHKHGKKDKKIKTCLKLGITDILEDLDAEDDDDVLVTIVPIDSGREKEVVTIEGIEIEFD</sequence>
<reference evidence="4" key="1">
    <citation type="submission" date="2022-04" db="EMBL/GenBank/DDBJ databases">
        <title>A functionally conserved STORR gene fusion in Papaver species that diverged 16.8 million years ago.</title>
        <authorList>
            <person name="Catania T."/>
        </authorList>
    </citation>
    <scope>NUCLEOTIDE SEQUENCE</scope>
    <source>
        <strain evidence="4">S-188037</strain>
    </source>
</reference>
<accession>A0AAD4RV00</accession>
<protein>
    <recommendedName>
        <fullName evidence="6">Polyphenol oxidase</fullName>
    </recommendedName>
</protein>
<evidence type="ECO:0000313" key="4">
    <source>
        <dbReference type="EMBL" id="KAI3833002.1"/>
    </source>
</evidence>
<dbReference type="InterPro" id="IPR022739">
    <property type="entry name" value="Polyphenol_oxidase_cen"/>
</dbReference>
<dbReference type="PANTHER" id="PTHR36608:SF1">
    <property type="entry name" value="POLYPHENOL OXIDASE C, CHLOROPLASTIC-LIKE"/>
    <property type="match status" value="1"/>
</dbReference>
<feature type="domain" description="Polyphenol oxidase central" evidence="2">
    <location>
        <begin position="2"/>
        <end position="27"/>
    </location>
</feature>
<organism evidence="4 5">
    <name type="scientific">Papaver atlanticum</name>
    <dbReference type="NCBI Taxonomy" id="357466"/>
    <lineage>
        <taxon>Eukaryota</taxon>
        <taxon>Viridiplantae</taxon>
        <taxon>Streptophyta</taxon>
        <taxon>Embryophyta</taxon>
        <taxon>Tracheophyta</taxon>
        <taxon>Spermatophyta</taxon>
        <taxon>Magnoliopsida</taxon>
        <taxon>Ranunculales</taxon>
        <taxon>Papaveraceae</taxon>
        <taxon>Papaveroideae</taxon>
        <taxon>Papaver</taxon>
    </lineage>
</organism>
<dbReference type="EMBL" id="JAJJMB010017985">
    <property type="protein sequence ID" value="KAI3833002.1"/>
    <property type="molecule type" value="Genomic_DNA"/>
</dbReference>